<feature type="non-terminal residue" evidence="2">
    <location>
        <position position="438"/>
    </location>
</feature>
<proteinExistence type="predicted"/>
<feature type="compositionally biased region" description="Basic and acidic residues" evidence="1">
    <location>
        <begin position="362"/>
        <end position="373"/>
    </location>
</feature>
<evidence type="ECO:0000313" key="3">
    <source>
        <dbReference type="Proteomes" id="UP001189429"/>
    </source>
</evidence>
<feature type="compositionally biased region" description="Low complexity" evidence="1">
    <location>
        <begin position="414"/>
        <end position="429"/>
    </location>
</feature>
<evidence type="ECO:0000313" key="2">
    <source>
        <dbReference type="EMBL" id="CAK0872541.1"/>
    </source>
</evidence>
<feature type="non-terminal residue" evidence="2">
    <location>
        <position position="1"/>
    </location>
</feature>
<comment type="caution">
    <text evidence="2">The sequence shown here is derived from an EMBL/GenBank/DDBJ whole genome shotgun (WGS) entry which is preliminary data.</text>
</comment>
<evidence type="ECO:0000256" key="1">
    <source>
        <dbReference type="SAM" id="MobiDB-lite"/>
    </source>
</evidence>
<reference evidence="2" key="1">
    <citation type="submission" date="2023-10" db="EMBL/GenBank/DDBJ databases">
        <authorList>
            <person name="Chen Y."/>
            <person name="Shah S."/>
            <person name="Dougan E. K."/>
            <person name="Thang M."/>
            <person name="Chan C."/>
        </authorList>
    </citation>
    <scope>NUCLEOTIDE SEQUENCE [LARGE SCALE GENOMIC DNA]</scope>
</reference>
<organism evidence="2 3">
    <name type="scientific">Prorocentrum cordatum</name>
    <dbReference type="NCBI Taxonomy" id="2364126"/>
    <lineage>
        <taxon>Eukaryota</taxon>
        <taxon>Sar</taxon>
        <taxon>Alveolata</taxon>
        <taxon>Dinophyceae</taxon>
        <taxon>Prorocentrales</taxon>
        <taxon>Prorocentraceae</taxon>
        <taxon>Prorocentrum</taxon>
    </lineage>
</organism>
<dbReference type="EMBL" id="CAUYUJ010017173">
    <property type="protein sequence ID" value="CAK0872541.1"/>
    <property type="molecule type" value="Genomic_DNA"/>
</dbReference>
<sequence length="438" mass="45602">AEPSGLVRQPALLHEPGSDAVGLPQWARYVSPGSASRPRADAGEEAPGGAAGRPRPTASGGGGGLSAVSRAEAALPEPSRSAGEVQLQALEARRAELQGRLEAGALRGENEALEGQVLQMQQDLFALQDRIRDRKGRFGERAEALSRALEAEQAVALEAERRLVCTEDLMRFHEEQRRLMSGHWRAQCELKDERIRALNLQLTEYTIDWQHLGAQRQTDASLSHELQCLQDRHRALAREAAACQASREGLAARLPEARAAEAELLREEAAAEEAAACSRAAGSRAEARETSAGGRGRRAAGPAGPSGLVGGPAAAATGGAGLRAPVHLARRAGRAGEAAEEDHRPAGPHQQRAAPRAVGACEADRAPRGDEGQAPRGRVVAARGRAPPRGVAAAGPGPGPGEAGPAEGAGGAGAALPWPRARRPAAGARRGLRRRPAG</sequence>
<feature type="region of interest" description="Disordered" evidence="1">
    <location>
        <begin position="329"/>
        <end position="438"/>
    </location>
</feature>
<feature type="compositionally biased region" description="Low complexity" evidence="1">
    <location>
        <begin position="374"/>
        <end position="395"/>
    </location>
</feature>
<feature type="region of interest" description="Disordered" evidence="1">
    <location>
        <begin position="1"/>
        <end position="84"/>
    </location>
</feature>
<name>A0ABN9VH60_9DINO</name>
<keyword evidence="3" id="KW-1185">Reference proteome</keyword>
<feature type="compositionally biased region" description="Low complexity" evidence="1">
    <location>
        <begin position="45"/>
        <end position="58"/>
    </location>
</feature>
<gene>
    <name evidence="2" type="ORF">PCOR1329_LOCUS57982</name>
</gene>
<protein>
    <recommendedName>
        <fullName evidence="4">Cilia- and flagella-associated protein 157</fullName>
    </recommendedName>
</protein>
<feature type="compositionally biased region" description="Low complexity" evidence="1">
    <location>
        <begin position="299"/>
        <end position="314"/>
    </location>
</feature>
<dbReference type="Proteomes" id="UP001189429">
    <property type="component" value="Unassembled WGS sequence"/>
</dbReference>
<accession>A0ABN9VH60</accession>
<feature type="region of interest" description="Disordered" evidence="1">
    <location>
        <begin position="277"/>
        <end position="314"/>
    </location>
</feature>
<evidence type="ECO:0008006" key="4">
    <source>
        <dbReference type="Google" id="ProtNLM"/>
    </source>
</evidence>